<dbReference type="Gene3D" id="1.20.1260.100">
    <property type="entry name" value="TspO/MBR protein"/>
    <property type="match status" value="1"/>
</dbReference>
<proteinExistence type="inferred from homology"/>
<dbReference type="InterPro" id="IPR038330">
    <property type="entry name" value="TspO/MBR-related_sf"/>
</dbReference>
<dbReference type="EMBL" id="MN738999">
    <property type="protein sequence ID" value="QHT34365.1"/>
    <property type="molecule type" value="Genomic_DNA"/>
</dbReference>
<feature type="transmembrane region" description="Helical" evidence="6">
    <location>
        <begin position="57"/>
        <end position="75"/>
    </location>
</feature>
<keyword evidence="3 6" id="KW-0812">Transmembrane</keyword>
<evidence type="ECO:0000256" key="2">
    <source>
        <dbReference type="ARBA" id="ARBA00007524"/>
    </source>
</evidence>
<comment type="similarity">
    <text evidence="2">Belongs to the TspO/BZRP family.</text>
</comment>
<protein>
    <recommendedName>
        <fullName evidence="8">TspO/MBR family protein</fullName>
    </recommendedName>
</protein>
<dbReference type="Pfam" id="PF03073">
    <property type="entry name" value="TspO_MBR"/>
    <property type="match status" value="1"/>
</dbReference>
<dbReference type="CDD" id="cd15904">
    <property type="entry name" value="TSPO_MBR"/>
    <property type="match status" value="1"/>
</dbReference>
<name>A0A6C0F5B7_9ZZZZ</name>
<evidence type="ECO:0008006" key="8">
    <source>
        <dbReference type="Google" id="ProtNLM"/>
    </source>
</evidence>
<evidence type="ECO:0000256" key="1">
    <source>
        <dbReference type="ARBA" id="ARBA00004141"/>
    </source>
</evidence>
<evidence type="ECO:0000256" key="5">
    <source>
        <dbReference type="ARBA" id="ARBA00023136"/>
    </source>
</evidence>
<dbReference type="AlphaFoldDB" id="A0A6C0F5B7"/>
<dbReference type="PANTHER" id="PTHR10057:SF0">
    <property type="entry name" value="TRANSLOCATOR PROTEIN"/>
    <property type="match status" value="1"/>
</dbReference>
<evidence type="ECO:0000256" key="3">
    <source>
        <dbReference type="ARBA" id="ARBA00022692"/>
    </source>
</evidence>
<evidence type="ECO:0000256" key="6">
    <source>
        <dbReference type="SAM" id="Phobius"/>
    </source>
</evidence>
<organism evidence="7">
    <name type="scientific">viral metagenome</name>
    <dbReference type="NCBI Taxonomy" id="1070528"/>
    <lineage>
        <taxon>unclassified sequences</taxon>
        <taxon>metagenomes</taxon>
        <taxon>organismal metagenomes</taxon>
    </lineage>
</organism>
<evidence type="ECO:0000313" key="7">
    <source>
        <dbReference type="EMBL" id="QHT34365.1"/>
    </source>
</evidence>
<evidence type="ECO:0000256" key="4">
    <source>
        <dbReference type="ARBA" id="ARBA00022989"/>
    </source>
</evidence>
<feature type="transmembrane region" description="Helical" evidence="6">
    <location>
        <begin position="82"/>
        <end position="102"/>
    </location>
</feature>
<comment type="subcellular location">
    <subcellularLocation>
        <location evidence="1">Membrane</location>
        <topology evidence="1">Multi-pass membrane protein</topology>
    </subcellularLocation>
</comment>
<dbReference type="GO" id="GO:0033013">
    <property type="term" value="P:tetrapyrrole metabolic process"/>
    <property type="evidence" value="ECO:0007669"/>
    <property type="project" value="UniProtKB-ARBA"/>
</dbReference>
<accession>A0A6C0F5B7</accession>
<dbReference type="GO" id="GO:0016020">
    <property type="term" value="C:membrane"/>
    <property type="evidence" value="ECO:0007669"/>
    <property type="project" value="UniProtKB-SubCell"/>
</dbReference>
<dbReference type="PIRSF" id="PIRSF005859">
    <property type="entry name" value="PBR"/>
    <property type="match status" value="1"/>
</dbReference>
<keyword evidence="4 6" id="KW-1133">Transmembrane helix</keyword>
<feature type="transmembrane region" description="Helical" evidence="6">
    <location>
        <begin position="108"/>
        <end position="131"/>
    </location>
</feature>
<sequence length="140" mass="16066">MNRVREANASWYKSLKKSPLTPPSWVFPIVWTTLYALIILAVIVFFKNGGTVRSRGFLYYCAAWALNIAWSPLFFTYARPDLSFVVVVGMLAFIALNIWAFYPVSPLASYLLVPYLLWVSLATYLNGYIVFMNPMMARKM</sequence>
<dbReference type="InterPro" id="IPR004307">
    <property type="entry name" value="TspO_MBR"/>
</dbReference>
<reference evidence="7" key="1">
    <citation type="journal article" date="2020" name="Nature">
        <title>Giant virus diversity and host interactions through global metagenomics.</title>
        <authorList>
            <person name="Schulz F."/>
            <person name="Roux S."/>
            <person name="Paez-Espino D."/>
            <person name="Jungbluth S."/>
            <person name="Walsh D.A."/>
            <person name="Denef V.J."/>
            <person name="McMahon K.D."/>
            <person name="Konstantinidis K.T."/>
            <person name="Eloe-Fadrosh E.A."/>
            <person name="Kyrpides N.C."/>
            <person name="Woyke T."/>
        </authorList>
    </citation>
    <scope>NUCLEOTIDE SEQUENCE</scope>
    <source>
        <strain evidence="7">GVMAG-M-3300009163-63</strain>
    </source>
</reference>
<dbReference type="PANTHER" id="PTHR10057">
    <property type="entry name" value="PERIPHERAL-TYPE BENZODIAZEPINE RECEPTOR"/>
    <property type="match status" value="1"/>
</dbReference>
<feature type="transmembrane region" description="Helical" evidence="6">
    <location>
        <begin position="25"/>
        <end position="45"/>
    </location>
</feature>
<dbReference type="FunFam" id="1.20.1260.100:FF:000001">
    <property type="entry name" value="translocator protein 2"/>
    <property type="match status" value="1"/>
</dbReference>
<keyword evidence="5 6" id="KW-0472">Membrane</keyword>